<name>A0A4Y2M681_ARAVE</name>
<sequence>MKNVGKVRLPLSKAEIRSKFSKSCHRFLEENSSRRHLPIQVNTNDYIIETPMSNSYRQLPMKQYFLQKREMSHFSRSTTTQIDGSRTTFRDGKNRHQKRTGPNPSFNVAGRRRLLQLMKFDV</sequence>
<dbReference type="EMBL" id="BGPR01006880">
    <property type="protein sequence ID" value="GBN22588.1"/>
    <property type="molecule type" value="Genomic_DNA"/>
</dbReference>
<accession>A0A4Y2M681</accession>
<organism evidence="2 3">
    <name type="scientific">Araneus ventricosus</name>
    <name type="common">Orbweaver spider</name>
    <name type="synonym">Epeira ventricosa</name>
    <dbReference type="NCBI Taxonomy" id="182803"/>
    <lineage>
        <taxon>Eukaryota</taxon>
        <taxon>Metazoa</taxon>
        <taxon>Ecdysozoa</taxon>
        <taxon>Arthropoda</taxon>
        <taxon>Chelicerata</taxon>
        <taxon>Arachnida</taxon>
        <taxon>Araneae</taxon>
        <taxon>Araneomorphae</taxon>
        <taxon>Entelegynae</taxon>
        <taxon>Araneoidea</taxon>
        <taxon>Araneidae</taxon>
        <taxon>Araneus</taxon>
    </lineage>
</organism>
<proteinExistence type="predicted"/>
<evidence type="ECO:0000256" key="1">
    <source>
        <dbReference type="SAM" id="MobiDB-lite"/>
    </source>
</evidence>
<protein>
    <submittedName>
        <fullName evidence="2">Uncharacterized protein</fullName>
    </submittedName>
</protein>
<feature type="region of interest" description="Disordered" evidence="1">
    <location>
        <begin position="75"/>
        <end position="106"/>
    </location>
</feature>
<dbReference type="AlphaFoldDB" id="A0A4Y2M681"/>
<evidence type="ECO:0000313" key="2">
    <source>
        <dbReference type="EMBL" id="GBN22588.1"/>
    </source>
</evidence>
<reference evidence="2 3" key="1">
    <citation type="journal article" date="2019" name="Sci. Rep.">
        <title>Orb-weaving spider Araneus ventricosus genome elucidates the spidroin gene catalogue.</title>
        <authorList>
            <person name="Kono N."/>
            <person name="Nakamura H."/>
            <person name="Ohtoshi R."/>
            <person name="Moran D.A.P."/>
            <person name="Shinohara A."/>
            <person name="Yoshida Y."/>
            <person name="Fujiwara M."/>
            <person name="Mori M."/>
            <person name="Tomita M."/>
            <person name="Arakawa K."/>
        </authorList>
    </citation>
    <scope>NUCLEOTIDE SEQUENCE [LARGE SCALE GENOMIC DNA]</scope>
</reference>
<keyword evidence="3" id="KW-1185">Reference proteome</keyword>
<feature type="compositionally biased region" description="Polar residues" evidence="1">
    <location>
        <begin position="75"/>
        <end position="87"/>
    </location>
</feature>
<comment type="caution">
    <text evidence="2">The sequence shown here is derived from an EMBL/GenBank/DDBJ whole genome shotgun (WGS) entry which is preliminary data.</text>
</comment>
<dbReference type="Proteomes" id="UP000499080">
    <property type="component" value="Unassembled WGS sequence"/>
</dbReference>
<gene>
    <name evidence="2" type="ORF">AVEN_63948_1</name>
</gene>
<evidence type="ECO:0000313" key="3">
    <source>
        <dbReference type="Proteomes" id="UP000499080"/>
    </source>
</evidence>